<comment type="caution">
    <text evidence="5">The sequence shown here is derived from an EMBL/GenBank/DDBJ whole genome shotgun (WGS) entry which is preliminary data.</text>
</comment>
<feature type="domain" description="ABC transporter" evidence="4">
    <location>
        <begin position="4"/>
        <end position="235"/>
    </location>
</feature>
<dbReference type="PANTHER" id="PTHR42711:SF16">
    <property type="entry name" value="ABC TRANSPORTER ATP-BINDING PROTEIN"/>
    <property type="match status" value="1"/>
</dbReference>
<evidence type="ECO:0000313" key="6">
    <source>
        <dbReference type="Proteomes" id="UP000179164"/>
    </source>
</evidence>
<evidence type="ECO:0000256" key="2">
    <source>
        <dbReference type="ARBA" id="ARBA00022741"/>
    </source>
</evidence>
<gene>
    <name evidence="5" type="ORF">A2898_03245</name>
</gene>
<dbReference type="STRING" id="1798543.A2898_03245"/>
<evidence type="ECO:0000256" key="3">
    <source>
        <dbReference type="ARBA" id="ARBA00022840"/>
    </source>
</evidence>
<dbReference type="InterPro" id="IPR003593">
    <property type="entry name" value="AAA+_ATPase"/>
</dbReference>
<dbReference type="InterPro" id="IPR027417">
    <property type="entry name" value="P-loop_NTPase"/>
</dbReference>
<dbReference type="Gene3D" id="3.40.50.300">
    <property type="entry name" value="P-loop containing nucleotide triphosphate hydrolases"/>
    <property type="match status" value="1"/>
</dbReference>
<reference evidence="5 6" key="1">
    <citation type="journal article" date="2016" name="Nat. Commun.">
        <title>Thousands of microbial genomes shed light on interconnected biogeochemical processes in an aquifer system.</title>
        <authorList>
            <person name="Anantharaman K."/>
            <person name="Brown C.T."/>
            <person name="Hug L.A."/>
            <person name="Sharon I."/>
            <person name="Castelle C.J."/>
            <person name="Probst A.J."/>
            <person name="Thomas B.C."/>
            <person name="Singh A."/>
            <person name="Wilkins M.J."/>
            <person name="Karaoz U."/>
            <person name="Brodie E.L."/>
            <person name="Williams K.H."/>
            <person name="Hubbard S.S."/>
            <person name="Banfield J.F."/>
        </authorList>
    </citation>
    <scope>NUCLEOTIDE SEQUENCE [LARGE SCALE GENOMIC DNA]</scope>
</reference>
<dbReference type="PROSITE" id="PS50893">
    <property type="entry name" value="ABC_TRANSPORTER_2"/>
    <property type="match status" value="1"/>
</dbReference>
<dbReference type="Proteomes" id="UP000179164">
    <property type="component" value="Unassembled WGS sequence"/>
</dbReference>
<dbReference type="SMART" id="SM00382">
    <property type="entry name" value="AAA"/>
    <property type="match status" value="1"/>
</dbReference>
<proteinExistence type="predicted"/>
<dbReference type="InterPro" id="IPR050763">
    <property type="entry name" value="ABC_transporter_ATP-binding"/>
</dbReference>
<evidence type="ECO:0000259" key="4">
    <source>
        <dbReference type="PROSITE" id="PS50893"/>
    </source>
</evidence>
<evidence type="ECO:0000256" key="1">
    <source>
        <dbReference type="ARBA" id="ARBA00022448"/>
    </source>
</evidence>
<dbReference type="GO" id="GO:0016887">
    <property type="term" value="F:ATP hydrolysis activity"/>
    <property type="evidence" value="ECO:0007669"/>
    <property type="project" value="InterPro"/>
</dbReference>
<keyword evidence="2" id="KW-0547">Nucleotide-binding</keyword>
<dbReference type="GO" id="GO:0005524">
    <property type="term" value="F:ATP binding"/>
    <property type="evidence" value="ECO:0007669"/>
    <property type="project" value="UniProtKB-KW"/>
</dbReference>
<sequence>MNDISVQNLVKKFPSPDGKDDLVAVNNISFEVHQGEVFGLLGPNGAGKTTTLEIIEGLQEPTSGKTFIKGIDTHREAEKAKKIIGIQLQSSAYYEYLKLGEILDLFGHMYGKKVDVDHLLGIVDLVDKKNALVKQLSGGQQQRFSICAALVNDPDIVFLDEPTTGLDPYARRLMWEFIKDVNRKGKTVILTTHYMEEAQYLCNRVGIMNGGNIVGLDTPISLIHTLPSSAKIRFGAHEHCDIESLKAIDGVLGVAKNNSDIYELQVTMGNEVLPKLYKWAEQHSVFMEDLEVISSNLEDVFLGLTGKKLVP</sequence>
<dbReference type="EMBL" id="MHKE01000014">
    <property type="protein sequence ID" value="OGY83281.1"/>
    <property type="molecule type" value="Genomic_DNA"/>
</dbReference>
<dbReference type="InterPro" id="IPR003439">
    <property type="entry name" value="ABC_transporter-like_ATP-bd"/>
</dbReference>
<dbReference type="PROSITE" id="PS00211">
    <property type="entry name" value="ABC_TRANSPORTER_1"/>
    <property type="match status" value="1"/>
</dbReference>
<accession>A0A1G2B252</accession>
<keyword evidence="1" id="KW-0813">Transport</keyword>
<dbReference type="InterPro" id="IPR017871">
    <property type="entry name" value="ABC_transporter-like_CS"/>
</dbReference>
<dbReference type="Pfam" id="PF00005">
    <property type="entry name" value="ABC_tran"/>
    <property type="match status" value="1"/>
</dbReference>
<organism evidence="5 6">
    <name type="scientific">Candidatus Kerfeldbacteria bacterium RIFCSPLOWO2_01_FULL_48_11</name>
    <dbReference type="NCBI Taxonomy" id="1798543"/>
    <lineage>
        <taxon>Bacteria</taxon>
        <taxon>Candidatus Kerfeldiibacteriota</taxon>
    </lineage>
</organism>
<dbReference type="SUPFAM" id="SSF52540">
    <property type="entry name" value="P-loop containing nucleoside triphosphate hydrolases"/>
    <property type="match status" value="1"/>
</dbReference>
<keyword evidence="3" id="KW-0067">ATP-binding</keyword>
<protein>
    <recommendedName>
        <fullName evidence="4">ABC transporter domain-containing protein</fullName>
    </recommendedName>
</protein>
<evidence type="ECO:0000313" key="5">
    <source>
        <dbReference type="EMBL" id="OGY83281.1"/>
    </source>
</evidence>
<dbReference type="PANTHER" id="PTHR42711">
    <property type="entry name" value="ABC TRANSPORTER ATP-BINDING PROTEIN"/>
    <property type="match status" value="1"/>
</dbReference>
<name>A0A1G2B252_9BACT</name>
<dbReference type="CDD" id="cd03263">
    <property type="entry name" value="ABC_subfamily_A"/>
    <property type="match status" value="1"/>
</dbReference>
<dbReference type="AlphaFoldDB" id="A0A1G2B252"/>